<evidence type="ECO:0000313" key="1">
    <source>
        <dbReference type="Proteomes" id="UP000887563"/>
    </source>
</evidence>
<evidence type="ECO:0000313" key="2">
    <source>
        <dbReference type="WBParaSite" id="Minc3s00744g16789"/>
    </source>
</evidence>
<protein>
    <submittedName>
        <fullName evidence="2">Uncharacterized protein</fullName>
    </submittedName>
</protein>
<sequence>MYLNDLRNNNNTINNLINNHTNNSTNNLPINLLNSTSQVSLMLVGLKLEFAYRNVPKLNINNSIILVISNNLRNDHE</sequence>
<keyword evidence="1" id="KW-1185">Reference proteome</keyword>
<proteinExistence type="predicted"/>
<reference evidence="2" key="1">
    <citation type="submission" date="2022-11" db="UniProtKB">
        <authorList>
            <consortium name="WormBaseParasite"/>
        </authorList>
    </citation>
    <scope>IDENTIFICATION</scope>
</reference>
<dbReference type="Proteomes" id="UP000887563">
    <property type="component" value="Unplaced"/>
</dbReference>
<dbReference type="AlphaFoldDB" id="A0A914LSH7"/>
<organism evidence="1 2">
    <name type="scientific">Meloidogyne incognita</name>
    <name type="common">Southern root-knot nematode worm</name>
    <name type="synonym">Oxyuris incognita</name>
    <dbReference type="NCBI Taxonomy" id="6306"/>
    <lineage>
        <taxon>Eukaryota</taxon>
        <taxon>Metazoa</taxon>
        <taxon>Ecdysozoa</taxon>
        <taxon>Nematoda</taxon>
        <taxon>Chromadorea</taxon>
        <taxon>Rhabditida</taxon>
        <taxon>Tylenchina</taxon>
        <taxon>Tylenchomorpha</taxon>
        <taxon>Tylenchoidea</taxon>
        <taxon>Meloidogynidae</taxon>
        <taxon>Meloidogyninae</taxon>
        <taxon>Meloidogyne</taxon>
        <taxon>Meloidogyne incognita group</taxon>
    </lineage>
</organism>
<dbReference type="WBParaSite" id="Minc3s00744g16789">
    <property type="protein sequence ID" value="Minc3s00744g16789"/>
    <property type="gene ID" value="Minc3s00744g16789"/>
</dbReference>
<accession>A0A914LSH7</accession>
<name>A0A914LSH7_MELIC</name>